<dbReference type="SUPFAM" id="SSF52833">
    <property type="entry name" value="Thioredoxin-like"/>
    <property type="match status" value="1"/>
</dbReference>
<dbReference type="EMBL" id="UOEI01000361">
    <property type="protein sequence ID" value="VAW03286.1"/>
    <property type="molecule type" value="Genomic_DNA"/>
</dbReference>
<proteinExistence type="predicted"/>
<dbReference type="InterPro" id="IPR036249">
    <property type="entry name" value="Thioredoxin-like_sf"/>
</dbReference>
<evidence type="ECO:0000313" key="3">
    <source>
        <dbReference type="EMBL" id="VAW03286.1"/>
    </source>
</evidence>
<feature type="domain" description="Glutaredoxin" evidence="2">
    <location>
        <begin position="47"/>
        <end position="76"/>
    </location>
</feature>
<keyword evidence="1" id="KW-1133">Transmembrane helix</keyword>
<keyword evidence="1" id="KW-0472">Membrane</keyword>
<feature type="transmembrane region" description="Helical" evidence="1">
    <location>
        <begin position="6"/>
        <end position="25"/>
    </location>
</feature>
<dbReference type="Gene3D" id="3.40.30.10">
    <property type="entry name" value="Glutaredoxin"/>
    <property type="match status" value="1"/>
</dbReference>
<reference evidence="3" key="1">
    <citation type="submission" date="2018-06" db="EMBL/GenBank/DDBJ databases">
        <authorList>
            <person name="Zhirakovskaya E."/>
        </authorList>
    </citation>
    <scope>NUCLEOTIDE SEQUENCE</scope>
</reference>
<dbReference type="Pfam" id="PF00462">
    <property type="entry name" value="Glutaredoxin"/>
    <property type="match status" value="1"/>
</dbReference>
<accession>A0A3B0T8H1</accession>
<sequence>MSDVVFRIAAVVVVLGAAWLVAMAFRRFTRPSHPDVIVGEVGDRPGVVMFTSTDCSTCKDAIRRLEDLGVPFREVTYELEPQRFDTWQVGAVPLTIVLDTNANVVSVLSGVPSAKQIRRSAARAGIEVRA</sequence>
<dbReference type="InterPro" id="IPR002109">
    <property type="entry name" value="Glutaredoxin"/>
</dbReference>
<organism evidence="3">
    <name type="scientific">hydrothermal vent metagenome</name>
    <dbReference type="NCBI Taxonomy" id="652676"/>
    <lineage>
        <taxon>unclassified sequences</taxon>
        <taxon>metagenomes</taxon>
        <taxon>ecological metagenomes</taxon>
    </lineage>
</organism>
<dbReference type="AlphaFoldDB" id="A0A3B0T8H1"/>
<evidence type="ECO:0000256" key="1">
    <source>
        <dbReference type="SAM" id="Phobius"/>
    </source>
</evidence>
<evidence type="ECO:0000259" key="2">
    <source>
        <dbReference type="Pfam" id="PF00462"/>
    </source>
</evidence>
<keyword evidence="1" id="KW-0812">Transmembrane</keyword>
<name>A0A3B0T8H1_9ZZZZ</name>
<gene>
    <name evidence="3" type="ORF">MNBD_ACTINO01-502</name>
</gene>
<protein>
    <recommendedName>
        <fullName evidence="2">Glutaredoxin domain-containing protein</fullName>
    </recommendedName>
</protein>